<evidence type="ECO:0000256" key="1">
    <source>
        <dbReference type="ARBA" id="ARBA00004123"/>
    </source>
</evidence>
<comment type="subcellular location">
    <subcellularLocation>
        <location evidence="1">Nucleus</location>
    </subcellularLocation>
</comment>
<keyword evidence="3" id="KW-0677">Repeat</keyword>
<evidence type="ECO:0000259" key="11">
    <source>
        <dbReference type="PROSITE" id="PS50157"/>
    </source>
</evidence>
<dbReference type="PROSITE" id="PS00028">
    <property type="entry name" value="ZINC_FINGER_C2H2_1"/>
    <property type="match status" value="9"/>
</dbReference>
<accession>A0A8K0NXL1</accession>
<dbReference type="FunFam" id="3.30.160.60:FF:001732">
    <property type="entry name" value="Zgc:162936"/>
    <property type="match status" value="1"/>
</dbReference>
<keyword evidence="2" id="KW-0479">Metal-binding</keyword>
<dbReference type="Gene3D" id="3.30.160.60">
    <property type="entry name" value="Classic Zinc Finger"/>
    <property type="match status" value="8"/>
</dbReference>
<dbReference type="SMART" id="SM00355">
    <property type="entry name" value="ZnF_C2H2"/>
    <property type="match status" value="11"/>
</dbReference>
<sequence length="488" mass="56837">MLSRNRNIRMISTDLISAFDPVDMNSLNMELRARRNEHHENKSQENTKALPIRGALSVLLKKDSDQNVNEELIDLSIVKEEVLDIDEMVDYTWDDNMLTETNGVEEDGNGSLHSPLPLPCCKILPPLLPTLLRMEPLLPMTDEDDEMPTRRKKRKLEVTPKHWCSICKIKHESAYALALHRQKLHPNSGRFKCSYCTRIFFHHANRNRHQLTHFAPLPRFQCQKCDRSFARKYGLEAHVRSAHTKERPYVCEDCGMTFARDTCYRLHKYTHTDYRPFTCSTCGRGFSSKSDMDRHKRIHTGEKPYSCDMCQKRFRLKGQLRMHYQMHTGEKPVACGLCPKTFRRGTNVALHRESHISHSAVLKLHKCPVCDREFLRKGNLKSHLERHAEKKTLKCSFCPQAFKNKGDLAKHINIHTREREFICDTCGKRFLRKGRLTSHVKVHLIPKKTGEIKCKACGREYKFPCLLKIHLKAKKCRAILRKLSKSDN</sequence>
<evidence type="ECO:0000256" key="7">
    <source>
        <dbReference type="ARBA" id="ARBA00023125"/>
    </source>
</evidence>
<comment type="caution">
    <text evidence="12">The sequence shown here is derived from an EMBL/GenBank/DDBJ whole genome shotgun (WGS) entry which is preliminary data.</text>
</comment>
<keyword evidence="6" id="KW-0805">Transcription regulation</keyword>
<keyword evidence="9" id="KW-0539">Nucleus</keyword>
<feature type="domain" description="C2H2-type" evidence="11">
    <location>
        <begin position="365"/>
        <end position="392"/>
    </location>
</feature>
<feature type="domain" description="C2H2-type" evidence="11">
    <location>
        <begin position="277"/>
        <end position="304"/>
    </location>
</feature>
<evidence type="ECO:0000313" key="13">
    <source>
        <dbReference type="Proteomes" id="UP000792457"/>
    </source>
</evidence>
<feature type="domain" description="C2H2-type" evidence="11">
    <location>
        <begin position="333"/>
        <end position="360"/>
    </location>
</feature>
<keyword evidence="7" id="KW-0238">DNA-binding</keyword>
<feature type="domain" description="C2H2-type" evidence="11">
    <location>
        <begin position="249"/>
        <end position="276"/>
    </location>
</feature>
<evidence type="ECO:0000256" key="2">
    <source>
        <dbReference type="ARBA" id="ARBA00022723"/>
    </source>
</evidence>
<feature type="domain" description="C2H2-type" evidence="11">
    <location>
        <begin position="191"/>
        <end position="218"/>
    </location>
</feature>
<dbReference type="SUPFAM" id="SSF57667">
    <property type="entry name" value="beta-beta-alpha zinc fingers"/>
    <property type="match status" value="6"/>
</dbReference>
<feature type="domain" description="C2H2-type" evidence="11">
    <location>
        <begin position="421"/>
        <end position="448"/>
    </location>
</feature>
<reference evidence="12" key="2">
    <citation type="submission" date="2017-10" db="EMBL/GenBank/DDBJ databases">
        <title>Ladona fulva Genome sequencing and assembly.</title>
        <authorList>
            <person name="Murali S."/>
            <person name="Richards S."/>
            <person name="Bandaranaike D."/>
            <person name="Bellair M."/>
            <person name="Blankenburg K."/>
            <person name="Chao H."/>
            <person name="Dinh H."/>
            <person name="Doddapaneni H."/>
            <person name="Dugan-Rocha S."/>
            <person name="Elkadiri S."/>
            <person name="Gnanaolivu R."/>
            <person name="Hernandez B."/>
            <person name="Skinner E."/>
            <person name="Javaid M."/>
            <person name="Lee S."/>
            <person name="Li M."/>
            <person name="Ming W."/>
            <person name="Munidasa M."/>
            <person name="Muniz J."/>
            <person name="Nguyen L."/>
            <person name="Hughes D."/>
            <person name="Osuji N."/>
            <person name="Pu L.-L."/>
            <person name="Puazo M."/>
            <person name="Qu C."/>
            <person name="Quiroz J."/>
            <person name="Raj R."/>
            <person name="Weissenberger G."/>
            <person name="Xin Y."/>
            <person name="Zou X."/>
            <person name="Han Y."/>
            <person name="Worley K."/>
            <person name="Muzny D."/>
            <person name="Gibbs R."/>
        </authorList>
    </citation>
    <scope>NUCLEOTIDE SEQUENCE</scope>
    <source>
        <strain evidence="12">Sampled in the wild</strain>
    </source>
</reference>
<feature type="domain" description="C2H2-type" evidence="11">
    <location>
        <begin position="220"/>
        <end position="248"/>
    </location>
</feature>
<dbReference type="InterPro" id="IPR050457">
    <property type="entry name" value="ZnFinger_BTB_dom_contain"/>
</dbReference>
<keyword evidence="8" id="KW-0804">Transcription</keyword>
<dbReference type="PANTHER" id="PTHR46105:SF5">
    <property type="entry name" value="ZINC FINGER AND BTB DOMAIN-CONTAINING PROTEIN 44 ISOFORM X1"/>
    <property type="match status" value="1"/>
</dbReference>
<dbReference type="OrthoDB" id="8117402at2759"/>
<dbReference type="FunFam" id="3.30.160.60:FF:000624">
    <property type="entry name" value="zinc finger protein 697"/>
    <property type="match status" value="1"/>
</dbReference>
<dbReference type="Proteomes" id="UP000792457">
    <property type="component" value="Unassembled WGS sequence"/>
</dbReference>
<feature type="domain" description="C2H2-type" evidence="11">
    <location>
        <begin position="305"/>
        <end position="332"/>
    </location>
</feature>
<organism evidence="12 13">
    <name type="scientific">Ladona fulva</name>
    <name type="common">Scarce chaser dragonfly</name>
    <name type="synonym">Libellula fulva</name>
    <dbReference type="NCBI Taxonomy" id="123851"/>
    <lineage>
        <taxon>Eukaryota</taxon>
        <taxon>Metazoa</taxon>
        <taxon>Ecdysozoa</taxon>
        <taxon>Arthropoda</taxon>
        <taxon>Hexapoda</taxon>
        <taxon>Insecta</taxon>
        <taxon>Pterygota</taxon>
        <taxon>Palaeoptera</taxon>
        <taxon>Odonata</taxon>
        <taxon>Epiprocta</taxon>
        <taxon>Anisoptera</taxon>
        <taxon>Libelluloidea</taxon>
        <taxon>Libellulidae</taxon>
        <taxon>Ladona</taxon>
    </lineage>
</organism>
<keyword evidence="13" id="KW-1185">Reference proteome</keyword>
<evidence type="ECO:0000256" key="4">
    <source>
        <dbReference type="ARBA" id="ARBA00022771"/>
    </source>
</evidence>
<dbReference type="GO" id="GO:0008270">
    <property type="term" value="F:zinc ion binding"/>
    <property type="evidence" value="ECO:0007669"/>
    <property type="project" value="UniProtKB-KW"/>
</dbReference>
<evidence type="ECO:0000256" key="5">
    <source>
        <dbReference type="ARBA" id="ARBA00022833"/>
    </source>
</evidence>
<dbReference type="AlphaFoldDB" id="A0A8K0NXL1"/>
<dbReference type="InterPro" id="IPR036236">
    <property type="entry name" value="Znf_C2H2_sf"/>
</dbReference>
<gene>
    <name evidence="12" type="ORF">J437_LFUL004442</name>
</gene>
<protein>
    <recommendedName>
        <fullName evidence="11">C2H2-type domain-containing protein</fullName>
    </recommendedName>
</protein>
<dbReference type="InterPro" id="IPR013087">
    <property type="entry name" value="Znf_C2H2_type"/>
</dbReference>
<evidence type="ECO:0000256" key="6">
    <source>
        <dbReference type="ARBA" id="ARBA00023015"/>
    </source>
</evidence>
<dbReference type="GO" id="GO:0005694">
    <property type="term" value="C:chromosome"/>
    <property type="evidence" value="ECO:0007669"/>
    <property type="project" value="UniProtKB-ARBA"/>
</dbReference>
<dbReference type="GO" id="GO:0005634">
    <property type="term" value="C:nucleus"/>
    <property type="evidence" value="ECO:0007669"/>
    <property type="project" value="UniProtKB-SubCell"/>
</dbReference>
<dbReference type="Pfam" id="PF00096">
    <property type="entry name" value="zf-C2H2"/>
    <property type="match status" value="4"/>
</dbReference>
<evidence type="ECO:0000256" key="10">
    <source>
        <dbReference type="PROSITE-ProRule" id="PRU00042"/>
    </source>
</evidence>
<keyword evidence="4 10" id="KW-0863">Zinc-finger</keyword>
<dbReference type="FunFam" id="3.30.160.60:FF:001498">
    <property type="entry name" value="Zinc finger protein 404"/>
    <property type="match status" value="1"/>
</dbReference>
<dbReference type="GO" id="GO:0000981">
    <property type="term" value="F:DNA-binding transcription factor activity, RNA polymerase II-specific"/>
    <property type="evidence" value="ECO:0007669"/>
    <property type="project" value="TreeGrafter"/>
</dbReference>
<dbReference type="GO" id="GO:0000978">
    <property type="term" value="F:RNA polymerase II cis-regulatory region sequence-specific DNA binding"/>
    <property type="evidence" value="ECO:0007669"/>
    <property type="project" value="TreeGrafter"/>
</dbReference>
<reference evidence="12" key="1">
    <citation type="submission" date="2013-04" db="EMBL/GenBank/DDBJ databases">
        <authorList>
            <person name="Qu J."/>
            <person name="Murali S.C."/>
            <person name="Bandaranaike D."/>
            <person name="Bellair M."/>
            <person name="Blankenburg K."/>
            <person name="Chao H."/>
            <person name="Dinh H."/>
            <person name="Doddapaneni H."/>
            <person name="Downs B."/>
            <person name="Dugan-Rocha S."/>
            <person name="Elkadiri S."/>
            <person name="Gnanaolivu R.D."/>
            <person name="Hernandez B."/>
            <person name="Javaid M."/>
            <person name="Jayaseelan J.C."/>
            <person name="Lee S."/>
            <person name="Li M."/>
            <person name="Ming W."/>
            <person name="Munidasa M."/>
            <person name="Muniz J."/>
            <person name="Nguyen L."/>
            <person name="Ongeri F."/>
            <person name="Osuji N."/>
            <person name="Pu L.-L."/>
            <person name="Puazo M."/>
            <person name="Qu C."/>
            <person name="Quiroz J."/>
            <person name="Raj R."/>
            <person name="Weissenberger G."/>
            <person name="Xin Y."/>
            <person name="Zou X."/>
            <person name="Han Y."/>
            <person name="Richards S."/>
            <person name="Worley K."/>
            <person name="Muzny D."/>
            <person name="Gibbs R."/>
        </authorList>
    </citation>
    <scope>NUCLEOTIDE SEQUENCE</scope>
    <source>
        <strain evidence="12">Sampled in the wild</strain>
    </source>
</reference>
<feature type="domain" description="C2H2-type" evidence="11">
    <location>
        <begin position="393"/>
        <end position="420"/>
    </location>
</feature>
<evidence type="ECO:0000256" key="8">
    <source>
        <dbReference type="ARBA" id="ARBA00023163"/>
    </source>
</evidence>
<evidence type="ECO:0000256" key="3">
    <source>
        <dbReference type="ARBA" id="ARBA00022737"/>
    </source>
</evidence>
<dbReference type="FunFam" id="3.30.160.60:FF:000446">
    <property type="entry name" value="Zinc finger protein"/>
    <property type="match status" value="2"/>
</dbReference>
<keyword evidence="5" id="KW-0862">Zinc</keyword>
<dbReference type="Pfam" id="PF13894">
    <property type="entry name" value="zf-C2H2_4"/>
    <property type="match status" value="1"/>
</dbReference>
<proteinExistence type="predicted"/>
<evidence type="ECO:0000313" key="12">
    <source>
        <dbReference type="EMBL" id="KAG8225442.1"/>
    </source>
</evidence>
<dbReference type="GO" id="GO:0045893">
    <property type="term" value="P:positive regulation of DNA-templated transcription"/>
    <property type="evidence" value="ECO:0007669"/>
    <property type="project" value="UniProtKB-ARBA"/>
</dbReference>
<name>A0A8K0NXL1_LADFU</name>
<dbReference type="PROSITE" id="PS50157">
    <property type="entry name" value="ZINC_FINGER_C2H2_2"/>
    <property type="match status" value="9"/>
</dbReference>
<evidence type="ECO:0000256" key="9">
    <source>
        <dbReference type="ARBA" id="ARBA00023242"/>
    </source>
</evidence>
<dbReference type="EMBL" id="KZ308238">
    <property type="protein sequence ID" value="KAG8225442.1"/>
    <property type="molecule type" value="Genomic_DNA"/>
</dbReference>
<dbReference type="PANTHER" id="PTHR46105">
    <property type="entry name" value="AGAP004733-PA"/>
    <property type="match status" value="1"/>
</dbReference>